<gene>
    <name evidence="10" type="ORF">K402DRAFT_389615</name>
</gene>
<evidence type="ECO:0000256" key="2">
    <source>
        <dbReference type="ARBA" id="ARBA00010291"/>
    </source>
</evidence>
<comment type="similarity">
    <text evidence="2">Belongs to the CENP-C/MIF2 family.</text>
</comment>
<feature type="domain" description="Mif2 N-terminal" evidence="9">
    <location>
        <begin position="16"/>
        <end position="154"/>
    </location>
</feature>
<dbReference type="GO" id="GO:0019237">
    <property type="term" value="F:centromeric DNA binding"/>
    <property type="evidence" value="ECO:0007669"/>
    <property type="project" value="InterPro"/>
</dbReference>
<evidence type="ECO:0000256" key="3">
    <source>
        <dbReference type="ARBA" id="ARBA00023125"/>
    </source>
</evidence>
<feature type="compositionally biased region" description="Polar residues" evidence="7">
    <location>
        <begin position="47"/>
        <end position="58"/>
    </location>
</feature>
<dbReference type="InterPro" id="IPR028929">
    <property type="entry name" value="Mif2_N"/>
</dbReference>
<sequence length="713" mass="79490">MAPSHTPGRKKRENNYFDVGVQGRKTGLTVKDTGVRDEYGMEPLDNLFSSPEKSPFRRNTQTENITFTMNASEDMEVAQTSGIHPFEVLSGRRDARHEKTRFPPPKARSPMKTNIGSSPRRHSSVQPATRARSEVNTPNRVASQARSINRRLDFVQDIPLRSIEKDNRRSDRISAANVAARRDVYDIDTTPSYAAQKYTNVEPVMEDEPLPDVVEDYDGSSHHDDNDNGAYEDGEESMQVVQQYEPDEVTGKSVKKAPYFGLPSVEGSARQSKKRRLQELVEEQAKEEEDETPVEQPRRVPAKKRTSRAAGKRKSQSSINEEEDRSNMPPPPQPKRRKARESAAQDDVQPAVEEYNDEDADATVDEYASDASRLVPQSAAPKRKAGRPRKVSVMKDADSVIVDTADEEVEGIANGAAAPSATRKGKQTRTKAPSQQTRNARNASVADSTRKPSASVEPDASSSRTQRRPSKPRGLQILRSGTPMEETGTVRTRSGRPSVQPINYWCGERIERNFDGTMKEIIRAEDVQMPKRSASRAPSRRPGARKRAMSALEEVEEEEVDEKAQKWELEGGVLAGRVRQYDPETNSGVNDVLYEQELAIAPSGITTHKVPGSDFSYAKLFTLPFFGNGMVDIPPGGYKRAKNSRRMHMAFFVHTGRVLVSVAENEFSVGKGGVWQVPRGNMYSIDNQGKQPARVFFAQGCEVERQPEMEDEA</sequence>
<feature type="compositionally biased region" description="Polar residues" evidence="7">
    <location>
        <begin position="430"/>
        <end position="447"/>
    </location>
</feature>
<dbReference type="Gene3D" id="2.60.120.10">
    <property type="entry name" value="Jelly Rolls"/>
    <property type="match status" value="1"/>
</dbReference>
<keyword evidence="4" id="KW-0539">Nucleus</keyword>
<dbReference type="Pfam" id="PF11699">
    <property type="entry name" value="CENP-C_C"/>
    <property type="match status" value="1"/>
</dbReference>
<keyword evidence="11" id="KW-1185">Reference proteome</keyword>
<evidence type="ECO:0000259" key="9">
    <source>
        <dbReference type="Pfam" id="PF15624"/>
    </source>
</evidence>
<feature type="region of interest" description="Disordered" evidence="7">
    <location>
        <begin position="31"/>
        <end position="58"/>
    </location>
</feature>
<dbReference type="PANTHER" id="PTHR16684:SF11">
    <property type="entry name" value="CENTROMERE PROTEIN C"/>
    <property type="match status" value="1"/>
</dbReference>
<dbReference type="GO" id="GO:0051455">
    <property type="term" value="P:spindle attachment to meiosis I kinetochore"/>
    <property type="evidence" value="ECO:0007669"/>
    <property type="project" value="TreeGrafter"/>
</dbReference>
<reference evidence="10" key="1">
    <citation type="journal article" date="2020" name="Stud. Mycol.">
        <title>101 Dothideomycetes genomes: a test case for predicting lifestyles and emergence of pathogens.</title>
        <authorList>
            <person name="Haridas S."/>
            <person name="Albert R."/>
            <person name="Binder M."/>
            <person name="Bloem J."/>
            <person name="Labutti K."/>
            <person name="Salamov A."/>
            <person name="Andreopoulos B."/>
            <person name="Baker S."/>
            <person name="Barry K."/>
            <person name="Bills G."/>
            <person name="Bluhm B."/>
            <person name="Cannon C."/>
            <person name="Castanera R."/>
            <person name="Culley D."/>
            <person name="Daum C."/>
            <person name="Ezra D."/>
            <person name="Gonzalez J."/>
            <person name="Henrissat B."/>
            <person name="Kuo A."/>
            <person name="Liang C."/>
            <person name="Lipzen A."/>
            <person name="Lutzoni F."/>
            <person name="Magnuson J."/>
            <person name="Mondo S."/>
            <person name="Nolan M."/>
            <person name="Ohm R."/>
            <person name="Pangilinan J."/>
            <person name="Park H.-J."/>
            <person name="Ramirez L."/>
            <person name="Alfaro M."/>
            <person name="Sun H."/>
            <person name="Tritt A."/>
            <person name="Yoshinaga Y."/>
            <person name="Zwiers L.-H."/>
            <person name="Turgeon B."/>
            <person name="Goodwin S."/>
            <person name="Spatafora J."/>
            <person name="Crous P."/>
            <person name="Grigoriev I."/>
        </authorList>
    </citation>
    <scope>NUCLEOTIDE SEQUENCE</scope>
    <source>
        <strain evidence="10">CBS 113979</strain>
    </source>
</reference>
<comment type="subcellular location">
    <subcellularLocation>
        <location evidence="1">Nucleus</location>
    </subcellularLocation>
</comment>
<dbReference type="InterPro" id="IPR025974">
    <property type="entry name" value="Mif2/CENP-C_cupin"/>
</dbReference>
<dbReference type="GO" id="GO:0051315">
    <property type="term" value="P:attachment of mitotic spindle microtubules to kinetochore"/>
    <property type="evidence" value="ECO:0007669"/>
    <property type="project" value="TreeGrafter"/>
</dbReference>
<dbReference type="OrthoDB" id="1939643at2759"/>
<comment type="function">
    <text evidence="5">Component of the kinetochore, a multiprotein complex that assembles on centromeric DNA and attaches chromosomes to spindle microtubules, mediating chromosome segregation and sister chromatid segregation during meiosis and mitosis. Component of the inner kinetochore constitutive centromere-associated network (CCAN), which serves as a structural platform for outer kinetochore assembly.</text>
</comment>
<evidence type="ECO:0000256" key="6">
    <source>
        <dbReference type="ARBA" id="ARBA00075033"/>
    </source>
</evidence>
<evidence type="ECO:0000256" key="1">
    <source>
        <dbReference type="ARBA" id="ARBA00004123"/>
    </source>
</evidence>
<dbReference type="PANTHER" id="PTHR16684">
    <property type="entry name" value="CENTROMERE PROTEIN C"/>
    <property type="match status" value="1"/>
</dbReference>
<dbReference type="InterPro" id="IPR014710">
    <property type="entry name" value="RmlC-like_jellyroll"/>
</dbReference>
<dbReference type="Proteomes" id="UP000800041">
    <property type="component" value="Unassembled WGS sequence"/>
</dbReference>
<evidence type="ECO:0000256" key="7">
    <source>
        <dbReference type="SAM" id="MobiDB-lite"/>
    </source>
</evidence>
<dbReference type="GO" id="GO:0000776">
    <property type="term" value="C:kinetochore"/>
    <property type="evidence" value="ECO:0007669"/>
    <property type="project" value="InterPro"/>
</dbReference>
<proteinExistence type="inferred from homology"/>
<dbReference type="EMBL" id="ML977141">
    <property type="protein sequence ID" value="KAF1990687.1"/>
    <property type="molecule type" value="Genomic_DNA"/>
</dbReference>
<feature type="compositionally biased region" description="Polar residues" evidence="7">
    <location>
        <begin position="134"/>
        <end position="144"/>
    </location>
</feature>
<feature type="region of interest" description="Disordered" evidence="7">
    <location>
        <begin position="94"/>
        <end position="144"/>
    </location>
</feature>
<feature type="compositionally biased region" description="Acidic residues" evidence="7">
    <location>
        <begin position="204"/>
        <end position="218"/>
    </location>
</feature>
<dbReference type="SUPFAM" id="SSF51182">
    <property type="entry name" value="RmlC-like cupins"/>
    <property type="match status" value="1"/>
</dbReference>
<keyword evidence="3" id="KW-0238">DNA-binding</keyword>
<dbReference type="GO" id="GO:0005634">
    <property type="term" value="C:nucleus"/>
    <property type="evidence" value="ECO:0007669"/>
    <property type="project" value="UniProtKB-SubCell"/>
</dbReference>
<feature type="region of interest" description="Disordered" evidence="7">
    <location>
        <begin position="200"/>
        <end position="496"/>
    </location>
</feature>
<accession>A0A6G1HCA0</accession>
<evidence type="ECO:0000256" key="5">
    <source>
        <dbReference type="ARBA" id="ARBA00057947"/>
    </source>
</evidence>
<dbReference type="FunFam" id="2.60.120.10:FF:000033">
    <property type="entry name" value="Centromere protein C 1"/>
    <property type="match status" value="1"/>
</dbReference>
<evidence type="ECO:0000313" key="10">
    <source>
        <dbReference type="EMBL" id="KAF1990687.1"/>
    </source>
</evidence>
<evidence type="ECO:0000259" key="8">
    <source>
        <dbReference type="Pfam" id="PF11699"/>
    </source>
</evidence>
<evidence type="ECO:0000313" key="11">
    <source>
        <dbReference type="Proteomes" id="UP000800041"/>
    </source>
</evidence>
<feature type="compositionally biased region" description="Basic residues" evidence="7">
    <location>
        <begin position="300"/>
        <end position="315"/>
    </location>
</feature>
<feature type="compositionally biased region" description="Basic residues" evidence="7">
    <location>
        <begin position="381"/>
        <end position="392"/>
    </location>
</feature>
<dbReference type="CDD" id="cd06993">
    <property type="entry name" value="cupin_CENP-C_C"/>
    <property type="match status" value="1"/>
</dbReference>
<dbReference type="AlphaFoldDB" id="A0A6G1HCA0"/>
<organism evidence="10 11">
    <name type="scientific">Aulographum hederae CBS 113979</name>
    <dbReference type="NCBI Taxonomy" id="1176131"/>
    <lineage>
        <taxon>Eukaryota</taxon>
        <taxon>Fungi</taxon>
        <taxon>Dikarya</taxon>
        <taxon>Ascomycota</taxon>
        <taxon>Pezizomycotina</taxon>
        <taxon>Dothideomycetes</taxon>
        <taxon>Pleosporomycetidae</taxon>
        <taxon>Aulographales</taxon>
        <taxon>Aulographaceae</taxon>
    </lineage>
</organism>
<dbReference type="GO" id="GO:0051382">
    <property type="term" value="P:kinetochore assembly"/>
    <property type="evidence" value="ECO:0007669"/>
    <property type="project" value="InterPro"/>
</dbReference>
<dbReference type="InterPro" id="IPR011051">
    <property type="entry name" value="RmlC_Cupin_sf"/>
</dbReference>
<dbReference type="InterPro" id="IPR028386">
    <property type="entry name" value="CENP-C/Mif2/cnp3"/>
</dbReference>
<dbReference type="Pfam" id="PF15624">
    <property type="entry name" value="Mif2_N"/>
    <property type="match status" value="1"/>
</dbReference>
<feature type="compositionally biased region" description="Acidic residues" evidence="7">
    <location>
        <begin position="354"/>
        <end position="368"/>
    </location>
</feature>
<name>A0A6G1HCA0_9PEZI</name>
<feature type="domain" description="Mif2/CENP-C cupin" evidence="8">
    <location>
        <begin position="615"/>
        <end position="699"/>
    </location>
</feature>
<evidence type="ECO:0000256" key="4">
    <source>
        <dbReference type="ARBA" id="ARBA00023242"/>
    </source>
</evidence>
<protein>
    <recommendedName>
        <fullName evidence="6">CENP-C homolog</fullName>
    </recommendedName>
</protein>
<feature type="compositionally biased region" description="Acidic residues" evidence="7">
    <location>
        <begin position="280"/>
        <end position="293"/>
    </location>
</feature>